<evidence type="ECO:0000256" key="4">
    <source>
        <dbReference type="ARBA" id="ARBA00013222"/>
    </source>
</evidence>
<dbReference type="Pfam" id="PF00903">
    <property type="entry name" value="Glyoxalase"/>
    <property type="match status" value="1"/>
</dbReference>
<evidence type="ECO:0000256" key="1">
    <source>
        <dbReference type="ARBA" id="ARBA00001962"/>
    </source>
</evidence>
<dbReference type="PANTHER" id="PTHR11959">
    <property type="entry name" value="4-HYDROXYPHENYLPYRUVATE DIOXYGENASE"/>
    <property type="match status" value="1"/>
</dbReference>
<evidence type="ECO:0000256" key="9">
    <source>
        <dbReference type="ARBA" id="ARBA00023232"/>
    </source>
</evidence>
<keyword evidence="5" id="KW-0479">Metal-binding</keyword>
<dbReference type="InterPro" id="IPR041735">
    <property type="entry name" value="4OHPhenylPyrv_dOase_C"/>
</dbReference>
<dbReference type="PANTHER" id="PTHR11959:SF1">
    <property type="entry name" value="4-HYDROXYPHENYLPYRUVATE DIOXYGENASE"/>
    <property type="match status" value="1"/>
</dbReference>
<dbReference type="InterPro" id="IPR029068">
    <property type="entry name" value="Glyas_Bleomycin-R_OHBP_Dase"/>
</dbReference>
<evidence type="ECO:0000259" key="10">
    <source>
        <dbReference type="PROSITE" id="PS51819"/>
    </source>
</evidence>
<name>A0ABQ7QUT0_PLUXY</name>
<evidence type="ECO:0000256" key="3">
    <source>
        <dbReference type="ARBA" id="ARBA00005877"/>
    </source>
</evidence>
<comment type="pathway">
    <text evidence="2">Amino-acid degradation; L-phenylalanine degradation; acetoacetate and fumarate from L-phenylalanine: step 3/6.</text>
</comment>
<sequence>MEDGTLESSVAWYERNLNMQRFWCVDYKHDLVPYSCINSASVINKEETVLLSMNEAAKGLRPSSKATDFVKALGTSGVEHIALYTDDIIATMRALKSRGADILVFPDSYYDIIRDKLQHSSLNVAEGVDTLKECHVLIDFDERGYMLQAFTKHLQARPTVFIEIIQRRNHRGFGAMNYKWVFEAIELQDSKKNTE</sequence>
<gene>
    <name evidence="11" type="ORF">JYU34_006051</name>
</gene>
<keyword evidence="8" id="KW-0408">Iron</keyword>
<comment type="caution">
    <text evidence="11">The sequence shown here is derived from an EMBL/GenBank/DDBJ whole genome shotgun (WGS) entry which is preliminary data.</text>
</comment>
<organism evidence="11 12">
    <name type="scientific">Plutella xylostella</name>
    <name type="common">Diamondback moth</name>
    <name type="synonym">Plutella maculipennis</name>
    <dbReference type="NCBI Taxonomy" id="51655"/>
    <lineage>
        <taxon>Eukaryota</taxon>
        <taxon>Metazoa</taxon>
        <taxon>Ecdysozoa</taxon>
        <taxon>Arthropoda</taxon>
        <taxon>Hexapoda</taxon>
        <taxon>Insecta</taxon>
        <taxon>Pterygota</taxon>
        <taxon>Neoptera</taxon>
        <taxon>Endopterygota</taxon>
        <taxon>Lepidoptera</taxon>
        <taxon>Glossata</taxon>
        <taxon>Ditrysia</taxon>
        <taxon>Yponomeutoidea</taxon>
        <taxon>Plutellidae</taxon>
        <taxon>Plutella</taxon>
    </lineage>
</organism>
<evidence type="ECO:0000256" key="8">
    <source>
        <dbReference type="ARBA" id="ARBA00023004"/>
    </source>
</evidence>
<dbReference type="InterPro" id="IPR004360">
    <property type="entry name" value="Glyas_Fos-R_dOase_dom"/>
</dbReference>
<keyword evidence="9" id="KW-0585">Phenylalanine catabolism</keyword>
<dbReference type="CDD" id="cd07250">
    <property type="entry name" value="HPPD_C_like"/>
    <property type="match status" value="1"/>
</dbReference>
<reference evidence="11 12" key="1">
    <citation type="submission" date="2021-06" db="EMBL/GenBank/DDBJ databases">
        <title>A haploid diamondback moth (Plutella xylostella L.) genome assembly resolves 31 chromosomes and identifies a diamide resistance mutation.</title>
        <authorList>
            <person name="Ward C.M."/>
            <person name="Perry K.D."/>
            <person name="Baker G."/>
            <person name="Powis K."/>
            <person name="Heckel D.G."/>
            <person name="Baxter S.W."/>
        </authorList>
    </citation>
    <scope>NUCLEOTIDE SEQUENCE [LARGE SCALE GENOMIC DNA]</scope>
    <source>
        <strain evidence="11 12">LV</strain>
        <tissue evidence="11">Single pupa</tissue>
    </source>
</reference>
<accession>A0ABQ7QUT0</accession>
<keyword evidence="7" id="KW-0828">Tyrosine catabolism</keyword>
<evidence type="ECO:0000313" key="12">
    <source>
        <dbReference type="Proteomes" id="UP000823941"/>
    </source>
</evidence>
<dbReference type="EC" id="1.13.11.27" evidence="4"/>
<dbReference type="InterPro" id="IPR037523">
    <property type="entry name" value="VOC_core"/>
</dbReference>
<evidence type="ECO:0000313" key="11">
    <source>
        <dbReference type="EMBL" id="KAG7308816.1"/>
    </source>
</evidence>
<keyword evidence="12" id="KW-1185">Reference proteome</keyword>
<dbReference type="PROSITE" id="PS51819">
    <property type="entry name" value="VOC"/>
    <property type="match status" value="1"/>
</dbReference>
<dbReference type="Proteomes" id="UP000823941">
    <property type="component" value="Chromosome 8"/>
</dbReference>
<keyword evidence="6" id="KW-0677">Repeat</keyword>
<dbReference type="SUPFAM" id="SSF54593">
    <property type="entry name" value="Glyoxalase/Bleomycin resistance protein/Dihydroxybiphenyl dioxygenase"/>
    <property type="match status" value="1"/>
</dbReference>
<evidence type="ECO:0000256" key="7">
    <source>
        <dbReference type="ARBA" id="ARBA00022878"/>
    </source>
</evidence>
<protein>
    <recommendedName>
        <fullName evidence="4">4-hydroxyphenylpyruvate dioxygenase</fullName>
        <ecNumber evidence="4">1.13.11.27</ecNumber>
    </recommendedName>
</protein>
<evidence type="ECO:0000256" key="6">
    <source>
        <dbReference type="ARBA" id="ARBA00022737"/>
    </source>
</evidence>
<evidence type="ECO:0000256" key="5">
    <source>
        <dbReference type="ARBA" id="ARBA00022723"/>
    </source>
</evidence>
<proteinExistence type="inferred from homology"/>
<feature type="domain" description="VOC" evidence="10">
    <location>
        <begin position="1"/>
        <end position="152"/>
    </location>
</feature>
<evidence type="ECO:0000256" key="2">
    <source>
        <dbReference type="ARBA" id="ARBA00005162"/>
    </source>
</evidence>
<dbReference type="InterPro" id="IPR005956">
    <property type="entry name" value="4OHPhenylPyrv_dOase"/>
</dbReference>
<dbReference type="Gene3D" id="3.10.180.10">
    <property type="entry name" value="2,3-Dihydroxybiphenyl 1,2-Dioxygenase, domain 1"/>
    <property type="match status" value="1"/>
</dbReference>
<dbReference type="EMBL" id="JAHIBW010000008">
    <property type="protein sequence ID" value="KAG7308816.1"/>
    <property type="molecule type" value="Genomic_DNA"/>
</dbReference>
<comment type="cofactor">
    <cofactor evidence="1">
        <name>Fe cation</name>
        <dbReference type="ChEBI" id="CHEBI:24875"/>
    </cofactor>
</comment>
<comment type="similarity">
    <text evidence="3">Belongs to the 4HPPD family.</text>
</comment>